<dbReference type="AlphaFoldDB" id="A0A1E7ETT7"/>
<dbReference type="EMBL" id="KV784375">
    <property type="protein sequence ID" value="OEU09381.1"/>
    <property type="molecule type" value="Genomic_DNA"/>
</dbReference>
<dbReference type="KEGG" id="fcy:FRACYDRAFT_248230"/>
<reference evidence="1 2" key="1">
    <citation type="submission" date="2016-09" db="EMBL/GenBank/DDBJ databases">
        <title>Extensive genetic diversity and differential bi-allelic expression allows diatom success in the polar Southern Ocean.</title>
        <authorList>
            <consortium name="DOE Joint Genome Institute"/>
            <person name="Mock T."/>
            <person name="Otillar R.P."/>
            <person name="Strauss J."/>
            <person name="Dupont C."/>
            <person name="Frickenhaus S."/>
            <person name="Maumus F."/>
            <person name="Mcmullan M."/>
            <person name="Sanges R."/>
            <person name="Schmutz J."/>
            <person name="Toseland A."/>
            <person name="Valas R."/>
            <person name="Veluchamy A."/>
            <person name="Ward B.J."/>
            <person name="Allen A."/>
            <person name="Barry K."/>
            <person name="Falciatore A."/>
            <person name="Ferrante M."/>
            <person name="Fortunato A.E."/>
            <person name="Gloeckner G."/>
            <person name="Gruber A."/>
            <person name="Hipkin R."/>
            <person name="Janech M."/>
            <person name="Kroth P."/>
            <person name="Leese F."/>
            <person name="Lindquist E."/>
            <person name="Lyon B.R."/>
            <person name="Martin J."/>
            <person name="Mayer C."/>
            <person name="Parker M."/>
            <person name="Quesneville H."/>
            <person name="Raymond J."/>
            <person name="Uhlig C."/>
            <person name="Valentin K.U."/>
            <person name="Worden A.Z."/>
            <person name="Armbrust E.V."/>
            <person name="Bowler C."/>
            <person name="Green B."/>
            <person name="Moulton V."/>
            <person name="Van Oosterhout C."/>
            <person name="Grigoriev I."/>
        </authorList>
    </citation>
    <scope>NUCLEOTIDE SEQUENCE [LARGE SCALE GENOMIC DNA]</scope>
    <source>
        <strain evidence="1 2">CCMP1102</strain>
    </source>
</reference>
<sequence>MYADCEGMPRDPPLPYVHYFHMKKSTCHQETATYLMTIRNPLTRIQSWFNFEKDIVPSRRNKHAENRLRWKRGMIFTECYDNFVDLVAKGIGTIYNLSSTTINGNSNDTYEISSERPINMTCPERALAALLGAREFSYHEWYNYEHYWTALRNRHQKFSDGNNHSQLSALSPSLFVLRTEHLYEDWIGFAKEDLFRHVNKGSRNNNITHVSNLTKDGDNIVSDNDYSSPFWVNLCYAMCPEIQIYKQILQHSNNLNVSQVQESISEVQMMCPKESSNIRSCPGIPQFPLLKVPRKEYIKETKKRLFAIV</sequence>
<protein>
    <recommendedName>
        <fullName evidence="3">Sulfotransferase domain-containing protein</fullName>
    </recommendedName>
</protein>
<dbReference type="OrthoDB" id="42643at2759"/>
<evidence type="ECO:0000313" key="2">
    <source>
        <dbReference type="Proteomes" id="UP000095751"/>
    </source>
</evidence>
<accession>A0A1E7ETT7</accession>
<proteinExistence type="predicted"/>
<evidence type="ECO:0000313" key="1">
    <source>
        <dbReference type="EMBL" id="OEU09381.1"/>
    </source>
</evidence>
<evidence type="ECO:0008006" key="3">
    <source>
        <dbReference type="Google" id="ProtNLM"/>
    </source>
</evidence>
<dbReference type="InParanoid" id="A0A1E7ETT7"/>
<keyword evidence="2" id="KW-1185">Reference proteome</keyword>
<name>A0A1E7ETT7_9STRA</name>
<gene>
    <name evidence="1" type="ORF">FRACYDRAFT_248230</name>
</gene>
<organism evidence="1 2">
    <name type="scientific">Fragilariopsis cylindrus CCMP1102</name>
    <dbReference type="NCBI Taxonomy" id="635003"/>
    <lineage>
        <taxon>Eukaryota</taxon>
        <taxon>Sar</taxon>
        <taxon>Stramenopiles</taxon>
        <taxon>Ochrophyta</taxon>
        <taxon>Bacillariophyta</taxon>
        <taxon>Bacillariophyceae</taxon>
        <taxon>Bacillariophycidae</taxon>
        <taxon>Bacillariales</taxon>
        <taxon>Bacillariaceae</taxon>
        <taxon>Fragilariopsis</taxon>
    </lineage>
</organism>
<dbReference type="Proteomes" id="UP000095751">
    <property type="component" value="Unassembled WGS sequence"/>
</dbReference>